<feature type="transmembrane region" description="Helical" evidence="11">
    <location>
        <begin position="113"/>
        <end position="131"/>
    </location>
</feature>
<evidence type="ECO:0000313" key="13">
    <source>
        <dbReference type="EMBL" id="MDO1451182.1"/>
    </source>
</evidence>
<comment type="subcellular location">
    <subcellularLocation>
        <location evidence="2">Cell inner membrane</location>
        <topology evidence="2">Multi-pass membrane protein</topology>
    </subcellularLocation>
</comment>
<reference evidence="13" key="1">
    <citation type="submission" date="2023-07" db="EMBL/GenBank/DDBJ databases">
        <title>The genome sequence of Rhodocytophaga aerolata KACC 12507.</title>
        <authorList>
            <person name="Zhang X."/>
        </authorList>
    </citation>
    <scope>NUCLEOTIDE SEQUENCE</scope>
    <source>
        <strain evidence="13">KACC 12507</strain>
    </source>
</reference>
<feature type="domain" description="Major facilitator superfamily (MFS) profile" evidence="12">
    <location>
        <begin position="47"/>
        <end position="441"/>
    </location>
</feature>
<evidence type="ECO:0000256" key="8">
    <source>
        <dbReference type="ARBA" id="ARBA00022692"/>
    </source>
</evidence>
<dbReference type="EMBL" id="JAUKPO010000045">
    <property type="protein sequence ID" value="MDO1451182.1"/>
    <property type="molecule type" value="Genomic_DNA"/>
</dbReference>
<keyword evidence="7" id="KW-0762">Sugar transport</keyword>
<dbReference type="CDD" id="cd17394">
    <property type="entry name" value="MFS_FucP_like"/>
    <property type="match status" value="1"/>
</dbReference>
<dbReference type="PANTHER" id="PTHR43702:SF3">
    <property type="entry name" value="PROTEIN TSGA"/>
    <property type="match status" value="1"/>
</dbReference>
<feature type="transmembrane region" description="Helical" evidence="11">
    <location>
        <begin position="137"/>
        <end position="156"/>
    </location>
</feature>
<sequence>MLENTGSYSRKTVKGSPLLEQTMANVSIQKVAVTESASKQARSYTPALVSLAVLYFMMGFITCLNDTLVPFFKKGFTLSYAQSSLVQFYFFVTYGIMSFPASKVVERIGYKNGMIAGFSIAAIGALLFFPASMLHQYAIFLAALFILAIGIVLLQVAANPYITILGQPRTASSRLTLIQAVGSIGTTVAPIFGAYFILSRLQDSTASSEAVKYPYLGVAALLVGIAFVVSQLKLPAVNPQPGIKENILPGNASSVFSFRNLNFGVWAIFFYVGAEVSIGTFLTNYISDTVHIPEEEANRLVAFYWGSMLAGRLTGYFLLKLIKPAYVLSASAALAILLIIVSVTSSGYVAVWTMIAVGLSNSIMFATIFSLSVNGLGTYTTQASGMLSTAIVGGAVITFAQGFVKDLATWPLAFMIPLACYVYILYFGLNGYKSTYTALTE</sequence>
<feature type="transmembrane region" description="Helical" evidence="11">
    <location>
        <begin position="410"/>
        <end position="429"/>
    </location>
</feature>
<evidence type="ECO:0000256" key="3">
    <source>
        <dbReference type="ARBA" id="ARBA00009120"/>
    </source>
</evidence>
<dbReference type="InterPro" id="IPR050375">
    <property type="entry name" value="MFS_TsgA-like"/>
</dbReference>
<evidence type="ECO:0000256" key="11">
    <source>
        <dbReference type="SAM" id="Phobius"/>
    </source>
</evidence>
<organism evidence="13 14">
    <name type="scientific">Rhodocytophaga aerolata</name>
    <dbReference type="NCBI Taxonomy" id="455078"/>
    <lineage>
        <taxon>Bacteria</taxon>
        <taxon>Pseudomonadati</taxon>
        <taxon>Bacteroidota</taxon>
        <taxon>Cytophagia</taxon>
        <taxon>Cytophagales</taxon>
        <taxon>Rhodocytophagaceae</taxon>
        <taxon>Rhodocytophaga</taxon>
    </lineage>
</organism>
<evidence type="ECO:0000256" key="6">
    <source>
        <dbReference type="ARBA" id="ARBA00022519"/>
    </source>
</evidence>
<evidence type="ECO:0000259" key="12">
    <source>
        <dbReference type="PROSITE" id="PS50850"/>
    </source>
</evidence>
<evidence type="ECO:0000256" key="9">
    <source>
        <dbReference type="ARBA" id="ARBA00022989"/>
    </source>
</evidence>
<keyword evidence="9 11" id="KW-1133">Transmembrane helix</keyword>
<dbReference type="SUPFAM" id="SSF103473">
    <property type="entry name" value="MFS general substrate transporter"/>
    <property type="match status" value="1"/>
</dbReference>
<dbReference type="InterPro" id="IPR036259">
    <property type="entry name" value="MFS_trans_sf"/>
</dbReference>
<evidence type="ECO:0000256" key="4">
    <source>
        <dbReference type="ARBA" id="ARBA00022448"/>
    </source>
</evidence>
<keyword evidence="14" id="KW-1185">Reference proteome</keyword>
<dbReference type="RefSeq" id="WP_302041981.1">
    <property type="nucleotide sequence ID" value="NZ_JAUKPO010000045.1"/>
</dbReference>
<feature type="transmembrane region" description="Helical" evidence="11">
    <location>
        <begin position="263"/>
        <end position="282"/>
    </location>
</feature>
<evidence type="ECO:0000256" key="2">
    <source>
        <dbReference type="ARBA" id="ARBA00004429"/>
    </source>
</evidence>
<protein>
    <submittedName>
        <fullName evidence="13">Sugar MFS transporter</fullName>
    </submittedName>
</protein>
<dbReference type="InterPro" id="IPR020846">
    <property type="entry name" value="MFS_dom"/>
</dbReference>
<keyword evidence="6" id="KW-0997">Cell inner membrane</keyword>
<dbReference type="PANTHER" id="PTHR43702">
    <property type="entry name" value="L-FUCOSE-PROTON SYMPORTER"/>
    <property type="match status" value="1"/>
</dbReference>
<evidence type="ECO:0000256" key="7">
    <source>
        <dbReference type="ARBA" id="ARBA00022597"/>
    </source>
</evidence>
<dbReference type="InterPro" id="IPR005964">
    <property type="entry name" value="Glc/Gal_transptr_bac"/>
</dbReference>
<dbReference type="InterPro" id="IPR011701">
    <property type="entry name" value="MFS"/>
</dbReference>
<feature type="transmembrane region" description="Helical" evidence="11">
    <location>
        <begin position="213"/>
        <end position="234"/>
    </location>
</feature>
<feature type="transmembrane region" description="Helical" evidence="11">
    <location>
        <begin position="177"/>
        <end position="198"/>
    </location>
</feature>
<evidence type="ECO:0000256" key="1">
    <source>
        <dbReference type="ARBA" id="ARBA00003321"/>
    </source>
</evidence>
<dbReference type="NCBIfam" id="TIGR01272">
    <property type="entry name" value="gluP"/>
    <property type="match status" value="1"/>
</dbReference>
<feature type="transmembrane region" description="Helical" evidence="11">
    <location>
        <begin position="326"/>
        <end position="343"/>
    </location>
</feature>
<keyword evidence="4" id="KW-0813">Transport</keyword>
<gene>
    <name evidence="13" type="ORF">Q0590_33215</name>
</gene>
<evidence type="ECO:0000256" key="5">
    <source>
        <dbReference type="ARBA" id="ARBA00022475"/>
    </source>
</evidence>
<feature type="transmembrane region" description="Helical" evidence="11">
    <location>
        <begin position="385"/>
        <end position="404"/>
    </location>
</feature>
<comment type="caution">
    <text evidence="13">The sequence shown here is derived from an EMBL/GenBank/DDBJ whole genome shotgun (WGS) entry which is preliminary data.</text>
</comment>
<feature type="transmembrane region" description="Helical" evidence="11">
    <location>
        <begin position="84"/>
        <end position="101"/>
    </location>
</feature>
<name>A0ABT8RK19_9BACT</name>
<comment type="function">
    <text evidence="1">Intake of glucose and galactose.</text>
</comment>
<evidence type="ECO:0000256" key="10">
    <source>
        <dbReference type="ARBA" id="ARBA00023136"/>
    </source>
</evidence>
<accession>A0ABT8RK19</accession>
<proteinExistence type="inferred from homology"/>
<feature type="transmembrane region" description="Helical" evidence="11">
    <location>
        <begin position="349"/>
        <end position="373"/>
    </location>
</feature>
<dbReference type="Pfam" id="PF07690">
    <property type="entry name" value="MFS_1"/>
    <property type="match status" value="1"/>
</dbReference>
<feature type="transmembrane region" description="Helical" evidence="11">
    <location>
        <begin position="48"/>
        <end position="72"/>
    </location>
</feature>
<dbReference type="Proteomes" id="UP001168528">
    <property type="component" value="Unassembled WGS sequence"/>
</dbReference>
<feature type="transmembrane region" description="Helical" evidence="11">
    <location>
        <begin position="302"/>
        <end position="319"/>
    </location>
</feature>
<keyword evidence="8 11" id="KW-0812">Transmembrane</keyword>
<keyword evidence="10 11" id="KW-0472">Membrane</keyword>
<dbReference type="PROSITE" id="PS50850">
    <property type="entry name" value="MFS"/>
    <property type="match status" value="1"/>
</dbReference>
<evidence type="ECO:0000313" key="14">
    <source>
        <dbReference type="Proteomes" id="UP001168528"/>
    </source>
</evidence>
<keyword evidence="5" id="KW-1003">Cell membrane</keyword>
<dbReference type="Gene3D" id="1.20.1250.20">
    <property type="entry name" value="MFS general substrate transporter like domains"/>
    <property type="match status" value="2"/>
</dbReference>
<comment type="similarity">
    <text evidence="3">Belongs to the major facilitator superfamily. FHS transporter (TC 2.A.1.7) family.</text>
</comment>